<keyword evidence="2" id="KW-1185">Reference proteome</keyword>
<dbReference type="Proteomes" id="UP000315017">
    <property type="component" value="Chromosome"/>
</dbReference>
<organism evidence="1 2">
    <name type="scientific">Anatilimnocola aggregata</name>
    <dbReference type="NCBI Taxonomy" id="2528021"/>
    <lineage>
        <taxon>Bacteria</taxon>
        <taxon>Pseudomonadati</taxon>
        <taxon>Planctomycetota</taxon>
        <taxon>Planctomycetia</taxon>
        <taxon>Pirellulales</taxon>
        <taxon>Pirellulaceae</taxon>
        <taxon>Anatilimnocola</taxon>
    </lineage>
</organism>
<evidence type="ECO:0000313" key="1">
    <source>
        <dbReference type="EMBL" id="QDU25982.1"/>
    </source>
</evidence>
<evidence type="ECO:0000313" key="2">
    <source>
        <dbReference type="Proteomes" id="UP000315017"/>
    </source>
</evidence>
<dbReference type="AlphaFoldDB" id="A0A517Y775"/>
<dbReference type="OrthoDB" id="9793805at2"/>
<reference evidence="1 2" key="1">
    <citation type="submission" date="2019-02" db="EMBL/GenBank/DDBJ databases">
        <title>Deep-cultivation of Planctomycetes and their phenomic and genomic characterization uncovers novel biology.</title>
        <authorList>
            <person name="Wiegand S."/>
            <person name="Jogler M."/>
            <person name="Boedeker C."/>
            <person name="Pinto D."/>
            <person name="Vollmers J."/>
            <person name="Rivas-Marin E."/>
            <person name="Kohn T."/>
            <person name="Peeters S.H."/>
            <person name="Heuer A."/>
            <person name="Rast P."/>
            <person name="Oberbeckmann S."/>
            <person name="Bunk B."/>
            <person name="Jeske O."/>
            <person name="Meyerdierks A."/>
            <person name="Storesund J.E."/>
            <person name="Kallscheuer N."/>
            <person name="Luecker S."/>
            <person name="Lage O.M."/>
            <person name="Pohl T."/>
            <person name="Merkel B.J."/>
            <person name="Hornburger P."/>
            <person name="Mueller R.-W."/>
            <person name="Bruemmer F."/>
            <person name="Labrenz M."/>
            <person name="Spormann A.M."/>
            <person name="Op den Camp H."/>
            <person name="Overmann J."/>
            <person name="Amann R."/>
            <person name="Jetten M.S.M."/>
            <person name="Mascher T."/>
            <person name="Medema M.H."/>
            <person name="Devos D.P."/>
            <person name="Kaster A.-K."/>
            <person name="Ovreas L."/>
            <person name="Rohde M."/>
            <person name="Galperin M.Y."/>
            <person name="Jogler C."/>
        </authorList>
    </citation>
    <scope>NUCLEOTIDE SEQUENCE [LARGE SCALE GENOMIC DNA]</scope>
    <source>
        <strain evidence="1 2">ETA_A8</strain>
    </source>
</reference>
<sequence>MAKIFYSMAGEGRGHAARVRSIVELLRDEHELVLFAPDQAYEFLAPRYPAGTANVEVRRIPGLRFHYTSNRLNLSRTVLRGLGYLWKLPALVEQLKQAIRAEEPDLAITDFEPALPRAARACGVPFLSLNHQHFLVACDLRSLPWSLQRYADLMGLAVQAHHWGQKETIVSSFFQAPLRRGYHDVKQVGPLLRPEIRRAVVSSGDFLVSYLRPNTPDRVIEILSKSTRQVRAYGLGRLPERGSIRFCELSEQGFVNDLAQCAAVVGAAGNQTLGESLYLGKPVLALPESQHHEQLINSHFLEQMKAGHFVPVEEFEPRHLDRFVTALDDLRGPLLGDCMVHDGNSAAVATIRGHLPRSSKLRSSTPPRRELVAS</sequence>
<dbReference type="PANTHER" id="PTHR21015">
    <property type="entry name" value="UDP-N-ACETYLGLUCOSAMINE--N-ACETYLMURAMYL-(PENTAPEPTIDE) PYROPHOSPHORYL-UNDECAPRENOL N-ACETYLGLUCOSAMINE TRANSFERASE 1"/>
    <property type="match status" value="1"/>
</dbReference>
<proteinExistence type="predicted"/>
<dbReference type="KEGG" id="aagg:ETAA8_10540"/>
<dbReference type="Gene3D" id="3.40.50.2000">
    <property type="entry name" value="Glycogen Phosphorylase B"/>
    <property type="match status" value="2"/>
</dbReference>
<dbReference type="GO" id="GO:0016757">
    <property type="term" value="F:glycosyltransferase activity"/>
    <property type="evidence" value="ECO:0007669"/>
    <property type="project" value="TreeGrafter"/>
</dbReference>
<dbReference type="PANTHER" id="PTHR21015:SF22">
    <property type="entry name" value="GLYCOSYLTRANSFERASE"/>
    <property type="match status" value="1"/>
</dbReference>
<dbReference type="EMBL" id="CP036274">
    <property type="protein sequence ID" value="QDU25982.1"/>
    <property type="molecule type" value="Genomic_DNA"/>
</dbReference>
<accession>A0A517Y775</accession>
<dbReference type="RefSeq" id="WP_145085807.1">
    <property type="nucleotide sequence ID" value="NZ_CP036274.1"/>
</dbReference>
<evidence type="ECO:0008006" key="3">
    <source>
        <dbReference type="Google" id="ProtNLM"/>
    </source>
</evidence>
<dbReference type="Pfam" id="PF13528">
    <property type="entry name" value="Glyco_trans_1_3"/>
    <property type="match status" value="1"/>
</dbReference>
<name>A0A517Y775_9BACT</name>
<gene>
    <name evidence="1" type="ORF">ETAA8_10540</name>
</gene>
<protein>
    <recommendedName>
        <fullName evidence="3">Glycosyltransferase</fullName>
    </recommendedName>
</protein>
<dbReference type="SUPFAM" id="SSF53756">
    <property type="entry name" value="UDP-Glycosyltransferase/glycogen phosphorylase"/>
    <property type="match status" value="1"/>
</dbReference>